<dbReference type="EMBL" id="JAACFV010000231">
    <property type="protein sequence ID" value="KAF7502646.1"/>
    <property type="molecule type" value="Genomic_DNA"/>
</dbReference>
<dbReference type="OrthoDB" id="5354164at2759"/>
<gene>
    <name evidence="1" type="ORF">GJ744_005400</name>
</gene>
<evidence type="ECO:0000313" key="1">
    <source>
        <dbReference type="EMBL" id="KAF7502646.1"/>
    </source>
</evidence>
<dbReference type="AlphaFoldDB" id="A0A8H7E160"/>
<reference evidence="1" key="1">
    <citation type="submission" date="2020-02" db="EMBL/GenBank/DDBJ databases">
        <authorList>
            <person name="Palmer J.M."/>
        </authorList>
    </citation>
    <scope>NUCLEOTIDE SEQUENCE</scope>
    <source>
        <strain evidence="1">EPUS1.4</strain>
        <tissue evidence="1">Thallus</tissue>
    </source>
</reference>
<keyword evidence="2" id="KW-1185">Reference proteome</keyword>
<name>A0A8H7E160_9EURO</name>
<evidence type="ECO:0000313" key="2">
    <source>
        <dbReference type="Proteomes" id="UP000606974"/>
    </source>
</evidence>
<protein>
    <submittedName>
        <fullName evidence="1">Uncharacterized protein</fullName>
    </submittedName>
</protein>
<sequence length="864" mass="96625">MEFEANSFGNVSALAAAQQELSRSQLRDWDASARAWLRVADEAKTKEQTQVRLILDNIQKTEVNTKVTVYDSVLEAWRSSLDQMNCLVKGIPQQAGAGATLLGLSSWHLYPDVIAMDPCLARPAEVRQKDPLIAPGGILTIGLQNSSTDKDVGVTWSLPLAYLRYYGPPILSSGSIDTAEKSRITIDELITAVLGGITQEWISDPSAHMCSLKLLASFSELLQESASGGNEKAQSIINFDEGQSWLMLLLNIAKDFVVLTGDELRAAKKLLHLGGTRGSAFLGRPLCPLFGMLNPQTYMGLLEEEDRVHFLREIAKNLPYKPHQIFIRYKRNYPTWNKHTFEYATALPLNLDTYKRNLEDHVKQSQGHRRWIHSGGSSQPFLVSSGQPSNSAEMYYDVTTAIEDEFIEFDDTTEGFTEDQLAAVAKDHTVRANYYSTLGEGVFRLEDTKINGGHATMIHWRYPPSEVLGTFESGYDFVFVIGDPETAALFVKNQDNKSRAIDSQSEDVGLRWLTKLFQDRKINRDTFVDTLCLSIGRLHVRDKDHLLNLKAFSAAAKTYKKPRDVTVDVRVLRQPLKNAQWRISSERRSTASDAEPYDFLAAGGLEPETHDNLMSISLERSETFACICMFESGRFNIEPHRIENNVAISSVDSLFIAAPLLHDPGRLTGHSEVERVTGNVGRAGIAFLVIPDKPMIRPQDLDVWNMINHEDYDSQRIDCFASTTLHLSFTGSMVPIDVGAASARDMEVYILESVVSVHDRGQWVADLNVTWDYGQWMYASEPCRHGEGSAINLHLISIDNWVELLDQPLKHAVVRAHNNWQARLAATSICLGRDQPVRILPSAGFCGRCLTEHFAQADAMIFVD</sequence>
<dbReference type="Proteomes" id="UP000606974">
    <property type="component" value="Unassembled WGS sequence"/>
</dbReference>
<comment type="caution">
    <text evidence="1">The sequence shown here is derived from an EMBL/GenBank/DDBJ whole genome shotgun (WGS) entry which is preliminary data.</text>
</comment>
<organism evidence="1 2">
    <name type="scientific">Endocarpon pusillum</name>
    <dbReference type="NCBI Taxonomy" id="364733"/>
    <lineage>
        <taxon>Eukaryota</taxon>
        <taxon>Fungi</taxon>
        <taxon>Dikarya</taxon>
        <taxon>Ascomycota</taxon>
        <taxon>Pezizomycotina</taxon>
        <taxon>Eurotiomycetes</taxon>
        <taxon>Chaetothyriomycetidae</taxon>
        <taxon>Verrucariales</taxon>
        <taxon>Verrucariaceae</taxon>
        <taxon>Endocarpon</taxon>
    </lineage>
</organism>
<accession>A0A8H7E160</accession>
<proteinExistence type="predicted"/>